<dbReference type="GO" id="GO:0006508">
    <property type="term" value="P:proteolysis"/>
    <property type="evidence" value="ECO:0007669"/>
    <property type="project" value="UniProtKB-KW"/>
</dbReference>
<accession>A0A803QL34</accession>
<dbReference type="GO" id="GO:0034976">
    <property type="term" value="P:response to endoplasmic reticulum stress"/>
    <property type="evidence" value="ECO:0007669"/>
    <property type="project" value="InterPro"/>
</dbReference>
<keyword evidence="5" id="KW-0862">Zinc</keyword>
<dbReference type="InterPro" id="IPR013989">
    <property type="entry name" value="Dev_and_cell_death_domain"/>
</dbReference>
<keyword evidence="4" id="KW-0378">Hydrolase</keyword>
<dbReference type="GO" id="GO:0004222">
    <property type="term" value="F:metalloendopeptidase activity"/>
    <property type="evidence" value="ECO:0007669"/>
    <property type="project" value="InterPro"/>
</dbReference>
<keyword evidence="6" id="KW-0482">Metalloprotease</keyword>
<dbReference type="AlphaFoldDB" id="A0A803QL34"/>
<proteinExistence type="predicted"/>
<evidence type="ECO:0000313" key="9">
    <source>
        <dbReference type="Proteomes" id="UP000596661"/>
    </source>
</evidence>
<dbReference type="Proteomes" id="UP000596661">
    <property type="component" value="Unassembled WGS sequence"/>
</dbReference>
<keyword evidence="3" id="KW-0479">Metal-binding</keyword>
<evidence type="ECO:0000256" key="5">
    <source>
        <dbReference type="ARBA" id="ARBA00022833"/>
    </source>
</evidence>
<evidence type="ECO:0000256" key="4">
    <source>
        <dbReference type="ARBA" id="ARBA00022801"/>
    </source>
</evidence>
<sequence length="665" mass="74588">MENNMQSFWQLGDQLRGQSKVSEDHQWLMAASKLAEQTRLKGERMNNLDLSKGPVEPRPMDKFGYQEDNKCEILNFNSLNLDSKMNENLNKNSFRNGMFNMNAVYQKSNANIVGNMTINKYSGNNLSHKDSINISNNNNSDNGNANNVADKRFKTLPATETLPRNEVLGGYIFVCNNDTMQEDLKRQLFGLPPRYRDSVRAITPGLPLFLYNYTTHQLHGIFEAASFGGSNIDPTAWEDKKCKGESRFPAQVRIRVRKVCKALEEDSFRPVLHHYDGPKFRLELSVPETLDLLDLCEQAGNIRGKQGMIEYGKVKMKVADYKSKAFDAVAVVAFEDCYHCNKEAVDGCGEIPLPLNFNTLSSERLRFGSCSRKKKNPTKNATFVCKAATSLVFRDLDADDFRHPLDKQNTLILRAIPGLNELGKALLGSVSEQVMLLENIGTSVLVSENQLPELHQLMIEAAKILNIESPDLYVRQSPVPNAYTLAISGKKPFIVVHTSLVELLTRKELQAVLAHELGHLKCDHGVWLTFANILTLGAYSVPGLGGLIAQSLEEQLFRWLRAAELTCDRAALLVAQDSKVVISVLMKLAGGCPSMADQLNVDAFLEQARSYEKASSSPMGWYIRNAQTRQLSHPLPVLRAREIDEWSRGHDYKYLLKRAAQNSVV</sequence>
<evidence type="ECO:0000256" key="1">
    <source>
        <dbReference type="ARBA" id="ARBA00001947"/>
    </source>
</evidence>
<feature type="domain" description="DCD" evidence="7">
    <location>
        <begin position="166"/>
        <end position="298"/>
    </location>
</feature>
<name>A0A803QL34_CANSA</name>
<dbReference type="PROSITE" id="PS51222">
    <property type="entry name" value="DCD"/>
    <property type="match status" value="1"/>
</dbReference>
<evidence type="ECO:0000313" key="8">
    <source>
        <dbReference type="EnsemblPlants" id="cds.evm.model.10.1847"/>
    </source>
</evidence>
<dbReference type="EnsemblPlants" id="evm.model.10.1847">
    <property type="protein sequence ID" value="cds.evm.model.10.1847"/>
    <property type="gene ID" value="evm.TU.10.1847"/>
</dbReference>
<comment type="cofactor">
    <cofactor evidence="1">
        <name>Zn(2+)</name>
        <dbReference type="ChEBI" id="CHEBI:29105"/>
    </cofactor>
</comment>
<dbReference type="PANTHER" id="PTHR46034:SF12">
    <property type="entry name" value="B2 PROTEIN"/>
    <property type="match status" value="1"/>
</dbReference>
<dbReference type="Gene3D" id="3.30.2010.10">
    <property type="entry name" value="Metalloproteases ('zincins'), catalytic domain"/>
    <property type="match status" value="1"/>
</dbReference>
<dbReference type="SMART" id="SM00767">
    <property type="entry name" value="DCD"/>
    <property type="match status" value="1"/>
</dbReference>
<dbReference type="FunFam" id="3.30.2010.10:FF:000007">
    <property type="entry name" value="Peptidase M48 family protein"/>
    <property type="match status" value="1"/>
</dbReference>
<dbReference type="Pfam" id="PF01435">
    <property type="entry name" value="Peptidase_M48"/>
    <property type="match status" value="1"/>
</dbReference>
<dbReference type="Pfam" id="PF10539">
    <property type="entry name" value="Dev_Cell_Death"/>
    <property type="match status" value="1"/>
</dbReference>
<keyword evidence="9" id="KW-1185">Reference proteome</keyword>
<evidence type="ECO:0000256" key="6">
    <source>
        <dbReference type="ARBA" id="ARBA00023049"/>
    </source>
</evidence>
<keyword evidence="2" id="KW-0645">Protease</keyword>
<organism evidence="8 9">
    <name type="scientific">Cannabis sativa</name>
    <name type="common">Hemp</name>
    <name type="synonym">Marijuana</name>
    <dbReference type="NCBI Taxonomy" id="3483"/>
    <lineage>
        <taxon>Eukaryota</taxon>
        <taxon>Viridiplantae</taxon>
        <taxon>Streptophyta</taxon>
        <taxon>Embryophyta</taxon>
        <taxon>Tracheophyta</taxon>
        <taxon>Spermatophyta</taxon>
        <taxon>Magnoliopsida</taxon>
        <taxon>eudicotyledons</taxon>
        <taxon>Gunneridae</taxon>
        <taxon>Pentapetalae</taxon>
        <taxon>rosids</taxon>
        <taxon>fabids</taxon>
        <taxon>Rosales</taxon>
        <taxon>Cannabaceae</taxon>
        <taxon>Cannabis</taxon>
    </lineage>
</organism>
<evidence type="ECO:0000256" key="3">
    <source>
        <dbReference type="ARBA" id="ARBA00022723"/>
    </source>
</evidence>
<dbReference type="InterPro" id="IPR044832">
    <property type="entry name" value="NRP-like"/>
</dbReference>
<dbReference type="Gramene" id="evm.model.10.1847">
    <property type="protein sequence ID" value="cds.evm.model.10.1847"/>
    <property type="gene ID" value="evm.TU.10.1847"/>
</dbReference>
<evidence type="ECO:0000259" key="7">
    <source>
        <dbReference type="PROSITE" id="PS51222"/>
    </source>
</evidence>
<reference evidence="8" key="1">
    <citation type="submission" date="2021-03" db="UniProtKB">
        <authorList>
            <consortium name="EnsemblPlants"/>
        </authorList>
    </citation>
    <scope>IDENTIFICATION</scope>
</reference>
<protein>
    <recommendedName>
        <fullName evidence="7">DCD domain-containing protein</fullName>
    </recommendedName>
</protein>
<evidence type="ECO:0000256" key="2">
    <source>
        <dbReference type="ARBA" id="ARBA00022670"/>
    </source>
</evidence>
<dbReference type="GO" id="GO:0046872">
    <property type="term" value="F:metal ion binding"/>
    <property type="evidence" value="ECO:0007669"/>
    <property type="project" value="UniProtKB-KW"/>
</dbReference>
<dbReference type="InterPro" id="IPR001915">
    <property type="entry name" value="Peptidase_M48"/>
</dbReference>
<dbReference type="EMBL" id="UZAU01000821">
    <property type="status" value="NOT_ANNOTATED_CDS"/>
    <property type="molecule type" value="Genomic_DNA"/>
</dbReference>
<dbReference type="PANTHER" id="PTHR46034">
    <property type="match status" value="1"/>
</dbReference>
<dbReference type="CDD" id="cd07325">
    <property type="entry name" value="M48_Ste24p_like"/>
    <property type="match status" value="1"/>
</dbReference>